<evidence type="ECO:0000256" key="1">
    <source>
        <dbReference type="SAM" id="SignalP"/>
    </source>
</evidence>
<dbReference type="Proteomes" id="UP000030351">
    <property type="component" value="Unassembled WGS sequence"/>
</dbReference>
<organism evidence="2 3">
    <name type="scientific">Erwinia typographi</name>
    <dbReference type="NCBI Taxonomy" id="371042"/>
    <lineage>
        <taxon>Bacteria</taxon>
        <taxon>Pseudomonadati</taxon>
        <taxon>Pseudomonadota</taxon>
        <taxon>Gammaproteobacteria</taxon>
        <taxon>Enterobacterales</taxon>
        <taxon>Erwiniaceae</taxon>
        <taxon>Erwinia</taxon>
    </lineage>
</organism>
<dbReference type="OrthoDB" id="6139428at2"/>
<dbReference type="Pfam" id="PF09673">
    <property type="entry name" value="TrbC_Ftype"/>
    <property type="match status" value="1"/>
</dbReference>
<dbReference type="eggNOG" id="ENOG5030AFU">
    <property type="taxonomic scope" value="Bacteria"/>
</dbReference>
<comment type="caution">
    <text evidence="2">The sequence shown here is derived from an EMBL/GenBank/DDBJ whole genome shotgun (WGS) entry which is preliminary data.</text>
</comment>
<evidence type="ECO:0000313" key="2">
    <source>
        <dbReference type="EMBL" id="KGT87923.1"/>
    </source>
</evidence>
<dbReference type="EMBL" id="JRUQ01000068">
    <property type="protein sequence ID" value="KGT87923.1"/>
    <property type="molecule type" value="Genomic_DNA"/>
</dbReference>
<dbReference type="InterPro" id="IPR019106">
    <property type="entry name" value="T4SS_TrbC"/>
</dbReference>
<reference evidence="2 3" key="1">
    <citation type="submission" date="2014-10" db="EMBL/GenBank/DDBJ databases">
        <title>Genome sequence of Erwinia typographi M043b.</title>
        <authorList>
            <person name="Chan K.-G."/>
            <person name="Tan W.-S."/>
        </authorList>
    </citation>
    <scope>NUCLEOTIDE SEQUENCE [LARGE SCALE GENOMIC DNA]</scope>
    <source>
        <strain evidence="2 3">M043b</strain>
    </source>
</reference>
<dbReference type="InterPro" id="IPR014113">
    <property type="entry name" value="T4SS_TrbC_subgr"/>
</dbReference>
<protein>
    <submittedName>
        <fullName evidence="2">TrbC protein</fullName>
    </submittedName>
</protein>
<accession>A0A0A3ZQE2</accession>
<dbReference type="STRING" id="371042.NG99_22450"/>
<dbReference type="NCBIfam" id="TIGR02742">
    <property type="entry name" value="TrbC_Ftype"/>
    <property type="match status" value="1"/>
</dbReference>
<dbReference type="RefSeq" id="WP_034898024.1">
    <property type="nucleotide sequence ID" value="NZ_JRUQ01000068.1"/>
</dbReference>
<name>A0A0A3ZQE2_9GAMM</name>
<feature type="signal peptide" evidence="1">
    <location>
        <begin position="1"/>
        <end position="21"/>
    </location>
</feature>
<dbReference type="AlphaFoldDB" id="A0A0A3ZQE2"/>
<sequence length="208" mass="22792">MNKRMLTALFGALMAAACAQADGLTDDQQLFRALREQSAAIRQHPQDTAPVPDVNTLLQDRLSGADRQWMGDMQRRVQSAVAPDSEVRPDALYFLSFSIPEDGLKQMVPAATRFHIPALINGLVDNNFRKTVEAVFRLARENNQGGGQIDPRQFSKYGITTVPALVVTCDAGYDRITGNMKLKEALERIAAEGDCAETAKKLLKEGAS</sequence>
<gene>
    <name evidence="2" type="ORF">NG99_22450</name>
</gene>
<feature type="chain" id="PRO_5002006251" evidence="1">
    <location>
        <begin position="22"/>
        <end position="208"/>
    </location>
</feature>
<proteinExistence type="predicted"/>
<keyword evidence="1" id="KW-0732">Signal</keyword>
<dbReference type="PROSITE" id="PS51257">
    <property type="entry name" value="PROKAR_LIPOPROTEIN"/>
    <property type="match status" value="1"/>
</dbReference>
<evidence type="ECO:0000313" key="3">
    <source>
        <dbReference type="Proteomes" id="UP000030351"/>
    </source>
</evidence>
<keyword evidence="3" id="KW-1185">Reference proteome</keyword>